<feature type="transmembrane region" description="Helical" evidence="7">
    <location>
        <begin position="257"/>
        <end position="276"/>
    </location>
</feature>
<organism evidence="10 11">
    <name type="scientific">Cylindrotheca closterium</name>
    <dbReference type="NCBI Taxonomy" id="2856"/>
    <lineage>
        <taxon>Eukaryota</taxon>
        <taxon>Sar</taxon>
        <taxon>Stramenopiles</taxon>
        <taxon>Ochrophyta</taxon>
        <taxon>Bacillariophyta</taxon>
        <taxon>Bacillariophyceae</taxon>
        <taxon>Bacillariophycidae</taxon>
        <taxon>Bacillariales</taxon>
        <taxon>Bacillariaceae</taxon>
        <taxon>Cylindrotheca</taxon>
    </lineage>
</organism>
<evidence type="ECO:0000256" key="3">
    <source>
        <dbReference type="ARBA" id="ARBA00022989"/>
    </source>
</evidence>
<evidence type="ECO:0000256" key="5">
    <source>
        <dbReference type="SAM" id="Coils"/>
    </source>
</evidence>
<sequence>MDTALLVASASLSVYIPGCRMSNLHHQRSELISKCIAIALCLGLFSLTILEAVPDSLLTWLSTDHETASVWSIAHAYWILLWCLVILILVVLPSLMGISLAYTLSTSFRYYFFTTASSTGGGEKDPFGLDRCCPWWLKLILHMIKGIFRRFFRLLCRGVATFCPSRRPSSKRSSNVILPMTMTSNNKSSESLASLTGDNNRSLPVVNTTITTTTTAASIGATLLGGLGGILVALLALRTLGPLVVQPTLDDHNALPLAVSWLCGWGLLVSSILNGFGSVSMPHASLTGLYLKPVPPEVIAKLQAERESVRQTLESKRQSLKEVNVTIPSATSSGNVFSPKTTKTTFSNMGDELSNRRNILQTEIDFLENLCHEMAEDIDELKYTQIQAAAARTTMGRIRFSVGVVFSIILLIRLFSAALNIWRSYTQNMDRQKHSQPDLVTSILALLLGHNLVSSEKITMLSQVISLALTAFLSFSQVRTFVKTMHVVNRKLNGFCSNVVCSTNRRTTKQQQLEEQKSRSHHAEQNGALSLYGGAMGYLAILTGCCYTLTCIVSIKTMLPDEYCVGFAKALGGSMDVFTIHTAMVNEVFATSAAISASVLGVLFGIQRDNNFRHTSTSTSSSSSKAITMNGTSSTTSSTNKYRGAEAC</sequence>
<keyword evidence="2 7" id="KW-0812">Transmembrane</keyword>
<dbReference type="Pfam" id="PF12430">
    <property type="entry name" value="ABA_GPCR"/>
    <property type="match status" value="1"/>
</dbReference>
<protein>
    <submittedName>
        <fullName evidence="10">Uncharacterized protein</fullName>
    </submittedName>
</protein>
<keyword evidence="11" id="KW-1185">Reference proteome</keyword>
<feature type="transmembrane region" description="Helical" evidence="7">
    <location>
        <begin position="216"/>
        <end position="237"/>
    </location>
</feature>
<dbReference type="EMBL" id="CAKOGP040002424">
    <property type="protein sequence ID" value="CAJ1969126.1"/>
    <property type="molecule type" value="Genomic_DNA"/>
</dbReference>
<evidence type="ECO:0000256" key="1">
    <source>
        <dbReference type="ARBA" id="ARBA00004141"/>
    </source>
</evidence>
<dbReference type="Proteomes" id="UP001295423">
    <property type="component" value="Unassembled WGS sequence"/>
</dbReference>
<gene>
    <name evidence="10" type="ORF">CYCCA115_LOCUS23549</name>
</gene>
<evidence type="ECO:0000256" key="4">
    <source>
        <dbReference type="ARBA" id="ARBA00023136"/>
    </source>
</evidence>
<feature type="transmembrane region" description="Helical" evidence="7">
    <location>
        <begin position="400"/>
        <end position="422"/>
    </location>
</feature>
<evidence type="ECO:0000256" key="2">
    <source>
        <dbReference type="ARBA" id="ARBA00022692"/>
    </source>
</evidence>
<evidence type="ECO:0000259" key="9">
    <source>
        <dbReference type="Pfam" id="PF12537"/>
    </source>
</evidence>
<evidence type="ECO:0000259" key="8">
    <source>
        <dbReference type="Pfam" id="PF12430"/>
    </source>
</evidence>
<evidence type="ECO:0000313" key="11">
    <source>
        <dbReference type="Proteomes" id="UP001295423"/>
    </source>
</evidence>
<evidence type="ECO:0000313" key="10">
    <source>
        <dbReference type="EMBL" id="CAJ1969126.1"/>
    </source>
</evidence>
<dbReference type="InterPro" id="IPR022535">
    <property type="entry name" value="Golgi_pH-regulator_cons_dom"/>
</dbReference>
<accession>A0AAD2PXZ0</accession>
<keyword evidence="3 7" id="KW-1133">Transmembrane helix</keyword>
<comment type="caution">
    <text evidence="10">The sequence shown here is derived from an EMBL/GenBank/DDBJ whole genome shotgun (WGS) entry which is preliminary data.</text>
</comment>
<dbReference type="AlphaFoldDB" id="A0AAD2PXZ0"/>
<feature type="transmembrane region" description="Helical" evidence="7">
    <location>
        <begin position="460"/>
        <end position="482"/>
    </location>
</feature>
<feature type="transmembrane region" description="Helical" evidence="7">
    <location>
        <begin position="529"/>
        <end position="555"/>
    </location>
</feature>
<feature type="region of interest" description="Disordered" evidence="6">
    <location>
        <begin position="614"/>
        <end position="648"/>
    </location>
</feature>
<keyword evidence="4 7" id="KW-0472">Membrane</keyword>
<name>A0AAD2PXZ0_9STRA</name>
<dbReference type="InterPro" id="IPR025969">
    <property type="entry name" value="ABA_GPCR_dom"/>
</dbReference>
<dbReference type="PANTHER" id="PTHR15948">
    <property type="entry name" value="G-PROTEIN COUPLED RECEPTOR 89-RELATED"/>
    <property type="match status" value="1"/>
</dbReference>
<feature type="domain" description="Abscisic acid G-protein coupled receptor-like" evidence="8">
    <location>
        <begin position="390"/>
        <end position="600"/>
    </location>
</feature>
<feature type="domain" description="Golgi pH regulator conserved" evidence="9">
    <location>
        <begin position="266"/>
        <end position="319"/>
    </location>
</feature>
<feature type="compositionally biased region" description="Low complexity" evidence="6">
    <location>
        <begin position="615"/>
        <end position="624"/>
    </location>
</feature>
<keyword evidence="5" id="KW-0175">Coiled coil</keyword>
<dbReference type="Pfam" id="PF12537">
    <property type="entry name" value="GPHR_N"/>
    <property type="match status" value="1"/>
</dbReference>
<proteinExistence type="predicted"/>
<evidence type="ECO:0000256" key="6">
    <source>
        <dbReference type="SAM" id="MobiDB-lite"/>
    </source>
</evidence>
<feature type="coiled-coil region" evidence="5">
    <location>
        <begin position="350"/>
        <end position="384"/>
    </location>
</feature>
<evidence type="ECO:0000256" key="7">
    <source>
        <dbReference type="SAM" id="Phobius"/>
    </source>
</evidence>
<feature type="transmembrane region" description="Helical" evidence="7">
    <location>
        <begin position="70"/>
        <end position="92"/>
    </location>
</feature>
<feature type="transmembrane region" description="Helical" evidence="7">
    <location>
        <begin position="588"/>
        <end position="606"/>
    </location>
</feature>
<dbReference type="PANTHER" id="PTHR15948:SF0">
    <property type="entry name" value="GOLGI PH REGULATOR A-RELATED"/>
    <property type="match status" value="1"/>
</dbReference>
<comment type="subcellular location">
    <subcellularLocation>
        <location evidence="1">Membrane</location>
        <topology evidence="1">Multi-pass membrane protein</topology>
    </subcellularLocation>
</comment>
<dbReference type="InterPro" id="IPR015672">
    <property type="entry name" value="GPHR/GTG"/>
</dbReference>
<feature type="transmembrane region" description="Helical" evidence="7">
    <location>
        <begin position="31"/>
        <end position="50"/>
    </location>
</feature>
<reference evidence="10" key="1">
    <citation type="submission" date="2023-08" db="EMBL/GenBank/DDBJ databases">
        <authorList>
            <person name="Audoor S."/>
            <person name="Bilcke G."/>
        </authorList>
    </citation>
    <scope>NUCLEOTIDE SEQUENCE</scope>
</reference>
<dbReference type="GO" id="GO:0016020">
    <property type="term" value="C:membrane"/>
    <property type="evidence" value="ECO:0007669"/>
    <property type="project" value="UniProtKB-SubCell"/>
</dbReference>